<organism evidence="7 8">
    <name type="scientific">Streptococcus pneumoniae</name>
    <dbReference type="NCBI Taxonomy" id="1313"/>
    <lineage>
        <taxon>Bacteria</taxon>
        <taxon>Bacillati</taxon>
        <taxon>Bacillota</taxon>
        <taxon>Bacilli</taxon>
        <taxon>Lactobacillales</taxon>
        <taxon>Streptococcaceae</taxon>
        <taxon>Streptococcus</taxon>
    </lineage>
</organism>
<dbReference type="PROSITE" id="PS50929">
    <property type="entry name" value="ABC_TM1F"/>
    <property type="match status" value="1"/>
</dbReference>
<dbReference type="SUPFAM" id="SSF90123">
    <property type="entry name" value="ABC transporter transmembrane region"/>
    <property type="match status" value="1"/>
</dbReference>
<dbReference type="RefSeq" id="WP_269057774.1">
    <property type="nucleotide sequence ID" value="NZ_WNHJ01000375.1"/>
</dbReference>
<dbReference type="GO" id="GO:0005886">
    <property type="term" value="C:plasma membrane"/>
    <property type="evidence" value="ECO:0007669"/>
    <property type="project" value="UniProtKB-SubCell"/>
</dbReference>
<name>A0A6G2D7C4_STREE</name>
<evidence type="ECO:0000259" key="6">
    <source>
        <dbReference type="PROSITE" id="PS50929"/>
    </source>
</evidence>
<dbReference type="GO" id="GO:0140359">
    <property type="term" value="F:ABC-type transporter activity"/>
    <property type="evidence" value="ECO:0007669"/>
    <property type="project" value="InterPro"/>
</dbReference>
<dbReference type="EMBL" id="WNHJ01000375">
    <property type="protein sequence ID" value="MTV64175.1"/>
    <property type="molecule type" value="Genomic_DNA"/>
</dbReference>
<comment type="caution">
    <text evidence="7">The sequence shown here is derived from an EMBL/GenBank/DDBJ whole genome shotgun (WGS) entry which is preliminary data.</text>
</comment>
<evidence type="ECO:0000256" key="3">
    <source>
        <dbReference type="ARBA" id="ARBA00022989"/>
    </source>
</evidence>
<evidence type="ECO:0000256" key="5">
    <source>
        <dbReference type="SAM" id="Phobius"/>
    </source>
</evidence>
<dbReference type="Proteomes" id="UP000474228">
    <property type="component" value="Unassembled WGS sequence"/>
</dbReference>
<feature type="non-terminal residue" evidence="7">
    <location>
        <position position="1"/>
    </location>
</feature>
<keyword evidence="2 5" id="KW-0812">Transmembrane</keyword>
<gene>
    <name evidence="7" type="ORF">GM539_12580</name>
</gene>
<sequence length="118" mass="13370">ISTVILASFVLSIIGILSSLFSKVIMDEVIPYALKNSLYMFLIVFGIVSFLQTLLSAFRQHVLLFLSRKIDIPVLMGYYDHIIHLPYSFFGSRRVGDVLTRFQDAMTIKNVFTSVSIS</sequence>
<evidence type="ECO:0000256" key="2">
    <source>
        <dbReference type="ARBA" id="ARBA00022692"/>
    </source>
</evidence>
<dbReference type="InterPro" id="IPR011527">
    <property type="entry name" value="ABC1_TM_dom"/>
</dbReference>
<reference evidence="7 8" key="1">
    <citation type="submission" date="2019-11" db="EMBL/GenBank/DDBJ databases">
        <title>Growth characteristics of pneumococcus vary with the chemical composition of the capsule and with environmental conditions.</title>
        <authorList>
            <person name="Tothpal A."/>
            <person name="Desobry K."/>
            <person name="Joshi S."/>
            <person name="Wyllie A.L."/>
            <person name="Weinberger D.M."/>
        </authorList>
    </citation>
    <scope>NUCLEOTIDE SEQUENCE [LARGE SCALE GENOMIC DNA]</scope>
    <source>
        <strain evidence="8">pnumococcus22F</strain>
    </source>
</reference>
<comment type="subcellular location">
    <subcellularLocation>
        <location evidence="1">Cell membrane</location>
        <topology evidence="1">Multi-pass membrane protein</topology>
    </subcellularLocation>
</comment>
<accession>A0A6G2D7C4</accession>
<protein>
    <submittedName>
        <fullName evidence="7">ABC transporter permease</fullName>
    </submittedName>
</protein>
<keyword evidence="4 5" id="KW-0472">Membrane</keyword>
<dbReference type="Gene3D" id="1.20.1560.10">
    <property type="entry name" value="ABC transporter type 1, transmembrane domain"/>
    <property type="match status" value="1"/>
</dbReference>
<evidence type="ECO:0000313" key="7">
    <source>
        <dbReference type="EMBL" id="MTV64175.1"/>
    </source>
</evidence>
<evidence type="ECO:0000256" key="1">
    <source>
        <dbReference type="ARBA" id="ARBA00004651"/>
    </source>
</evidence>
<evidence type="ECO:0000256" key="4">
    <source>
        <dbReference type="ARBA" id="ARBA00023136"/>
    </source>
</evidence>
<dbReference type="GO" id="GO:0005524">
    <property type="term" value="F:ATP binding"/>
    <property type="evidence" value="ECO:0007669"/>
    <property type="project" value="InterPro"/>
</dbReference>
<feature type="non-terminal residue" evidence="7">
    <location>
        <position position="118"/>
    </location>
</feature>
<keyword evidence="3 5" id="KW-1133">Transmembrane helix</keyword>
<dbReference type="InterPro" id="IPR036640">
    <property type="entry name" value="ABC1_TM_sf"/>
</dbReference>
<proteinExistence type="predicted"/>
<feature type="domain" description="ABC transmembrane type-1" evidence="6">
    <location>
        <begin position="4"/>
        <end position="118"/>
    </location>
</feature>
<dbReference type="AlphaFoldDB" id="A0A6G2D7C4"/>
<evidence type="ECO:0000313" key="8">
    <source>
        <dbReference type="Proteomes" id="UP000474228"/>
    </source>
</evidence>
<feature type="transmembrane region" description="Helical" evidence="5">
    <location>
        <begin position="38"/>
        <end position="58"/>
    </location>
</feature>
<dbReference type="Pfam" id="PF00664">
    <property type="entry name" value="ABC_membrane"/>
    <property type="match status" value="1"/>
</dbReference>